<evidence type="ECO:0008006" key="5">
    <source>
        <dbReference type="Google" id="ProtNLM"/>
    </source>
</evidence>
<name>A0A0D2CP03_9EURO</name>
<dbReference type="HOGENOM" id="CLU_000022_59_2_1"/>
<dbReference type="RefSeq" id="XP_013312221.1">
    <property type="nucleotide sequence ID" value="XM_013456767.1"/>
</dbReference>
<feature type="domain" description="AMP-dependent synthetase/ligase" evidence="1">
    <location>
        <begin position="27"/>
        <end position="400"/>
    </location>
</feature>
<dbReference type="SUPFAM" id="SSF56801">
    <property type="entry name" value="Acetyl-CoA synthetase-like"/>
    <property type="match status" value="1"/>
</dbReference>
<dbReference type="STRING" id="348802.A0A0D2CP03"/>
<dbReference type="CDD" id="cd05911">
    <property type="entry name" value="Firefly_Luc_like"/>
    <property type="match status" value="1"/>
</dbReference>
<proteinExistence type="predicted"/>
<protein>
    <recommendedName>
        <fullName evidence="5">AMP-dependent synthetase/ligase domain-containing protein</fullName>
    </recommendedName>
</protein>
<dbReference type="GO" id="GO:0016405">
    <property type="term" value="F:CoA-ligase activity"/>
    <property type="evidence" value="ECO:0007669"/>
    <property type="project" value="TreeGrafter"/>
</dbReference>
<dbReference type="InterPro" id="IPR000873">
    <property type="entry name" value="AMP-dep_synth/lig_dom"/>
</dbReference>
<accession>A0A0D2CP03</accession>
<sequence>MPLLAEKMVPIPNKDLLSWTFDDSKYDPNKPIYVDAADPTRSISAAQAKLLIRKLAVGFHAVGVRHGDCVCVHAFNDIYYPILFLGIIAAGAVFVGSNPAYTSSELTHHFGTSQGRFILTDPTYLDPILQASQNCKIPRTNVFIFDPRGGDDKRDMAPRSRDWTWLLDHGERDWHRFDDEAVSRTTTAARLFSSGTTGLPKAASISHYNLVAQHTLVFDFNPVPYKVRHASFLAYLPLFHAAMTPFALVAPLRAGQVTYVLKRFEIEALLRSIHRYQITDIVFVPPVVVAILKSSLAQRFPLKSLKNAMSGAGPLDRQNQSALQQLLAPDAALNQVWGMTETTCVASKFYYPEQDDTGSVGYMMPNIDVKVVDDDGKDVTGAEKPGEMCIRGPTVISEYFQNARATAESFDSQGYFKTGDIMYRSSASKKWYVVDRKKELIKVRGFQVSPAEIEGVLLTHPAVADAAVIGIKDDNDATVGLPRAYVVKRDGGTAELSKKELILFCGERLAKYKALTGGIYFVNVIPRNAAGKALKRILRETTQRGGRPRDQRL</sequence>
<dbReference type="PANTHER" id="PTHR24096:SF265">
    <property type="entry name" value="ENZYME, PUTATIVE (AFU_ORTHOLOGUE AFUA_5G14270)-RELATED"/>
    <property type="match status" value="1"/>
</dbReference>
<evidence type="ECO:0000313" key="3">
    <source>
        <dbReference type="EMBL" id="KIW51637.1"/>
    </source>
</evidence>
<dbReference type="Proteomes" id="UP000054342">
    <property type="component" value="Unassembled WGS sequence"/>
</dbReference>
<dbReference type="AlphaFoldDB" id="A0A0D2CP03"/>
<dbReference type="Gene3D" id="3.30.300.30">
    <property type="match status" value="1"/>
</dbReference>
<gene>
    <name evidence="3" type="ORF">PV05_10341</name>
</gene>
<organism evidence="3 4">
    <name type="scientific">Exophiala xenobiotica</name>
    <dbReference type="NCBI Taxonomy" id="348802"/>
    <lineage>
        <taxon>Eukaryota</taxon>
        <taxon>Fungi</taxon>
        <taxon>Dikarya</taxon>
        <taxon>Ascomycota</taxon>
        <taxon>Pezizomycotina</taxon>
        <taxon>Eurotiomycetes</taxon>
        <taxon>Chaetothyriomycetidae</taxon>
        <taxon>Chaetothyriales</taxon>
        <taxon>Herpotrichiellaceae</taxon>
        <taxon>Exophiala</taxon>
    </lineage>
</organism>
<evidence type="ECO:0000259" key="2">
    <source>
        <dbReference type="Pfam" id="PF13193"/>
    </source>
</evidence>
<dbReference type="InterPro" id="IPR045851">
    <property type="entry name" value="AMP-bd_C_sf"/>
</dbReference>
<feature type="domain" description="AMP-binding enzyme C-terminal" evidence="2">
    <location>
        <begin position="452"/>
        <end position="532"/>
    </location>
</feature>
<dbReference type="InterPro" id="IPR042099">
    <property type="entry name" value="ANL_N_sf"/>
</dbReference>
<reference evidence="3 4" key="1">
    <citation type="submission" date="2015-01" db="EMBL/GenBank/DDBJ databases">
        <title>The Genome Sequence of Exophiala xenobiotica CBS118157.</title>
        <authorList>
            <consortium name="The Broad Institute Genomics Platform"/>
            <person name="Cuomo C."/>
            <person name="de Hoog S."/>
            <person name="Gorbushina A."/>
            <person name="Stielow B."/>
            <person name="Teixiera M."/>
            <person name="Abouelleil A."/>
            <person name="Chapman S.B."/>
            <person name="Priest M."/>
            <person name="Young S.K."/>
            <person name="Wortman J."/>
            <person name="Nusbaum C."/>
            <person name="Birren B."/>
        </authorList>
    </citation>
    <scope>NUCLEOTIDE SEQUENCE [LARGE SCALE GENOMIC DNA]</scope>
    <source>
        <strain evidence="3 4">CBS 118157</strain>
    </source>
</reference>
<dbReference type="OrthoDB" id="6509636at2759"/>
<keyword evidence="4" id="KW-1185">Reference proteome</keyword>
<dbReference type="PANTHER" id="PTHR24096">
    <property type="entry name" value="LONG-CHAIN-FATTY-ACID--COA LIGASE"/>
    <property type="match status" value="1"/>
</dbReference>
<dbReference type="Pfam" id="PF13193">
    <property type="entry name" value="AMP-binding_C"/>
    <property type="match status" value="1"/>
</dbReference>
<dbReference type="Pfam" id="PF00501">
    <property type="entry name" value="AMP-binding"/>
    <property type="match status" value="1"/>
</dbReference>
<evidence type="ECO:0000313" key="4">
    <source>
        <dbReference type="Proteomes" id="UP000054342"/>
    </source>
</evidence>
<dbReference type="GeneID" id="25332249"/>
<dbReference type="EMBL" id="KN847322">
    <property type="protein sequence ID" value="KIW51637.1"/>
    <property type="molecule type" value="Genomic_DNA"/>
</dbReference>
<evidence type="ECO:0000259" key="1">
    <source>
        <dbReference type="Pfam" id="PF00501"/>
    </source>
</evidence>
<dbReference type="GO" id="GO:0019748">
    <property type="term" value="P:secondary metabolic process"/>
    <property type="evidence" value="ECO:0007669"/>
    <property type="project" value="TreeGrafter"/>
</dbReference>
<dbReference type="InterPro" id="IPR025110">
    <property type="entry name" value="AMP-bd_C"/>
</dbReference>
<dbReference type="Gene3D" id="3.40.50.12780">
    <property type="entry name" value="N-terminal domain of ligase-like"/>
    <property type="match status" value="1"/>
</dbReference>